<dbReference type="EMBL" id="JACBPP010000005">
    <property type="protein sequence ID" value="KAF8001790.1"/>
    <property type="molecule type" value="Genomic_DNA"/>
</dbReference>
<dbReference type="Proteomes" id="UP000649328">
    <property type="component" value="Unassembled WGS sequence"/>
</dbReference>
<organism evidence="1 2">
    <name type="scientific">Metschnikowia pulcherrima</name>
    <dbReference type="NCBI Taxonomy" id="27326"/>
    <lineage>
        <taxon>Eukaryota</taxon>
        <taxon>Fungi</taxon>
        <taxon>Dikarya</taxon>
        <taxon>Ascomycota</taxon>
        <taxon>Saccharomycotina</taxon>
        <taxon>Pichiomycetes</taxon>
        <taxon>Metschnikowiaceae</taxon>
        <taxon>Metschnikowia</taxon>
    </lineage>
</organism>
<comment type="caution">
    <text evidence="1">The sequence shown here is derived from an EMBL/GenBank/DDBJ whole genome shotgun (WGS) entry which is preliminary data.</text>
</comment>
<dbReference type="AlphaFoldDB" id="A0A8H7GQD8"/>
<keyword evidence="2" id="KW-1185">Reference proteome</keyword>
<sequence length="456" mass="51833">MKGEDVVYVVDSLTGELVADEDSDFEIDDVFSSTPMQRVTEMLAQPEVEFKQCSIPNFISALQCFRFENKHHFSKAQVKGALNNLVFLVDNLITITMTLRNLSFTEQSSRCMSSNLEFKNLVFKIVKEIATRPDAFVLQRKRLCLLKDCLLMLDRNAHFLEVDSMEEAFLTYLLVTSFGPPLEENESRKFSIPSAPFGTFSYLPFSVDVFTKLFVREPKNRALFQAVLSGSLNTASFHLSSGNVVVKPLDHHLVKNLLKLHLNRDESAARTGVLSTRIFKLLMSCIPFTVNGSEYVKFILQRSSTVLQALFGAKLLVDLMISEDVNLPQNILICHWLTQNTQILLFNFMRNTTCAITECVKFEPRSGEHRVISYVVLKSLILTNTLLANAVNMKRAHQEKELECPSEFEACLKIMQDLYRVQPETEFALNTLLAPSVDQDVALEILRFRSLMKNLA</sequence>
<dbReference type="OrthoDB" id="1938591at2759"/>
<gene>
    <name evidence="1" type="ORF">HF325_004291</name>
</gene>
<name>A0A8H7GQD8_9ASCO</name>
<proteinExistence type="predicted"/>
<evidence type="ECO:0000313" key="2">
    <source>
        <dbReference type="Proteomes" id="UP000649328"/>
    </source>
</evidence>
<accession>A0A8H7GQD8</accession>
<protein>
    <submittedName>
        <fullName evidence="1">Uncharacterized protein</fullName>
    </submittedName>
</protein>
<evidence type="ECO:0000313" key="1">
    <source>
        <dbReference type="EMBL" id="KAF8001790.1"/>
    </source>
</evidence>
<reference evidence="1" key="1">
    <citation type="submission" date="2020-10" db="EMBL/GenBank/DDBJ databases">
        <title>The Whole-Genome Sequence of Metschnikowia persimmonesis, a Novel Endophytic Yeast Species Isolated from Medicinal Plant Diospyros kaki Thumb.</title>
        <authorList>
            <person name="Rahmat E."/>
            <person name="Kang Y."/>
        </authorList>
    </citation>
    <scope>NUCLEOTIDE SEQUENCE</scope>
    <source>
        <strain evidence="1">KIOM G15050</strain>
    </source>
</reference>